<feature type="compositionally biased region" description="Low complexity" evidence="1">
    <location>
        <begin position="43"/>
        <end position="58"/>
    </location>
</feature>
<proteinExistence type="predicted"/>
<protein>
    <submittedName>
        <fullName evidence="2">Uncharacterized protein</fullName>
    </submittedName>
</protein>
<feature type="compositionally biased region" description="Low complexity" evidence="1">
    <location>
        <begin position="66"/>
        <end position="84"/>
    </location>
</feature>
<reference evidence="3" key="1">
    <citation type="journal article" date="2005" name="Nature">
        <title>The map-based sequence of the rice genome.</title>
        <authorList>
            <consortium name="International rice genome sequencing project (IRGSP)"/>
            <person name="Matsumoto T."/>
            <person name="Wu J."/>
            <person name="Kanamori H."/>
            <person name="Katayose Y."/>
            <person name="Fujisawa M."/>
            <person name="Namiki N."/>
            <person name="Mizuno H."/>
            <person name="Yamamoto K."/>
            <person name="Antonio B.A."/>
            <person name="Baba T."/>
            <person name="Sakata K."/>
            <person name="Nagamura Y."/>
            <person name="Aoki H."/>
            <person name="Arikawa K."/>
            <person name="Arita K."/>
            <person name="Bito T."/>
            <person name="Chiden Y."/>
            <person name="Fujitsuka N."/>
            <person name="Fukunaka R."/>
            <person name="Hamada M."/>
            <person name="Harada C."/>
            <person name="Hayashi A."/>
            <person name="Hijishita S."/>
            <person name="Honda M."/>
            <person name="Hosokawa S."/>
            <person name="Ichikawa Y."/>
            <person name="Idonuma A."/>
            <person name="Iijima M."/>
            <person name="Ikeda M."/>
            <person name="Ikeno M."/>
            <person name="Ito K."/>
            <person name="Ito S."/>
            <person name="Ito T."/>
            <person name="Ito Y."/>
            <person name="Ito Y."/>
            <person name="Iwabuchi A."/>
            <person name="Kamiya K."/>
            <person name="Karasawa W."/>
            <person name="Kurita K."/>
            <person name="Katagiri S."/>
            <person name="Kikuta A."/>
            <person name="Kobayashi H."/>
            <person name="Kobayashi N."/>
            <person name="Machita K."/>
            <person name="Maehara T."/>
            <person name="Masukawa M."/>
            <person name="Mizubayashi T."/>
            <person name="Mukai Y."/>
            <person name="Nagasaki H."/>
            <person name="Nagata Y."/>
            <person name="Naito S."/>
            <person name="Nakashima M."/>
            <person name="Nakama Y."/>
            <person name="Nakamichi Y."/>
            <person name="Nakamura M."/>
            <person name="Meguro A."/>
            <person name="Negishi M."/>
            <person name="Ohta I."/>
            <person name="Ohta T."/>
            <person name="Okamoto M."/>
            <person name="Ono N."/>
            <person name="Saji S."/>
            <person name="Sakaguchi M."/>
            <person name="Sakai K."/>
            <person name="Shibata M."/>
            <person name="Shimokawa T."/>
            <person name="Song J."/>
            <person name="Takazaki Y."/>
            <person name="Terasawa K."/>
            <person name="Tsugane M."/>
            <person name="Tsuji K."/>
            <person name="Ueda S."/>
            <person name="Waki K."/>
            <person name="Yamagata H."/>
            <person name="Yamamoto M."/>
            <person name="Yamamoto S."/>
            <person name="Yamane H."/>
            <person name="Yoshiki S."/>
            <person name="Yoshihara R."/>
            <person name="Yukawa K."/>
            <person name="Zhong H."/>
            <person name="Yano M."/>
            <person name="Yuan Q."/>
            <person name="Ouyang S."/>
            <person name="Liu J."/>
            <person name="Jones K.M."/>
            <person name="Gansberger K."/>
            <person name="Moffat K."/>
            <person name="Hill J."/>
            <person name="Bera J."/>
            <person name="Fadrosh D."/>
            <person name="Jin S."/>
            <person name="Johri S."/>
            <person name="Kim M."/>
            <person name="Overton L."/>
            <person name="Reardon M."/>
            <person name="Tsitrin T."/>
            <person name="Vuong H."/>
            <person name="Weaver B."/>
            <person name="Ciecko A."/>
            <person name="Tallon L."/>
            <person name="Jackson J."/>
            <person name="Pai G."/>
            <person name="Aken S.V."/>
            <person name="Utterback T."/>
            <person name="Reidmuller S."/>
            <person name="Feldblyum T."/>
            <person name="Hsiao J."/>
            <person name="Zismann V."/>
            <person name="Iobst S."/>
            <person name="de Vazeille A.R."/>
            <person name="Buell C.R."/>
            <person name="Ying K."/>
            <person name="Li Y."/>
            <person name="Lu T."/>
            <person name="Huang Y."/>
            <person name="Zhao Q."/>
            <person name="Feng Q."/>
            <person name="Zhang L."/>
            <person name="Zhu J."/>
            <person name="Weng Q."/>
            <person name="Mu J."/>
            <person name="Lu Y."/>
            <person name="Fan D."/>
            <person name="Liu Y."/>
            <person name="Guan J."/>
            <person name="Zhang Y."/>
            <person name="Yu S."/>
            <person name="Liu X."/>
            <person name="Zhang Y."/>
            <person name="Hong G."/>
            <person name="Han B."/>
            <person name="Choisne N."/>
            <person name="Demange N."/>
            <person name="Orjeda G."/>
            <person name="Samain S."/>
            <person name="Cattolico L."/>
            <person name="Pelletier E."/>
            <person name="Couloux A."/>
            <person name="Segurens B."/>
            <person name="Wincker P."/>
            <person name="D'Hont A."/>
            <person name="Scarpelli C."/>
            <person name="Weissenbach J."/>
            <person name="Salanoubat M."/>
            <person name="Quetier F."/>
            <person name="Yu Y."/>
            <person name="Kim H.R."/>
            <person name="Rambo T."/>
            <person name="Currie J."/>
            <person name="Collura K."/>
            <person name="Luo M."/>
            <person name="Yang T."/>
            <person name="Ammiraju J.S.S."/>
            <person name="Engler F."/>
            <person name="Soderlund C."/>
            <person name="Wing R.A."/>
            <person name="Palmer L.E."/>
            <person name="de la Bastide M."/>
            <person name="Spiegel L."/>
            <person name="Nascimento L."/>
            <person name="Zutavern T."/>
            <person name="O'Shaughnessy A."/>
            <person name="Dike S."/>
            <person name="Dedhia N."/>
            <person name="Preston R."/>
            <person name="Balija V."/>
            <person name="McCombie W.R."/>
            <person name="Chow T."/>
            <person name="Chen H."/>
            <person name="Chung M."/>
            <person name="Chen C."/>
            <person name="Shaw J."/>
            <person name="Wu H."/>
            <person name="Hsiao K."/>
            <person name="Chao Y."/>
            <person name="Chu M."/>
            <person name="Cheng C."/>
            <person name="Hour A."/>
            <person name="Lee P."/>
            <person name="Lin S."/>
            <person name="Lin Y."/>
            <person name="Liou J."/>
            <person name="Liu S."/>
            <person name="Hsing Y."/>
            <person name="Raghuvanshi S."/>
            <person name="Mohanty A."/>
            <person name="Bharti A.K."/>
            <person name="Gaur A."/>
            <person name="Gupta V."/>
            <person name="Kumar D."/>
            <person name="Ravi V."/>
            <person name="Vij S."/>
            <person name="Kapur A."/>
            <person name="Khurana P."/>
            <person name="Khurana P."/>
            <person name="Khurana J.P."/>
            <person name="Tyagi A.K."/>
            <person name="Gaikwad K."/>
            <person name="Singh A."/>
            <person name="Dalal V."/>
            <person name="Srivastava S."/>
            <person name="Dixit A."/>
            <person name="Pal A.K."/>
            <person name="Ghazi I.A."/>
            <person name="Yadav M."/>
            <person name="Pandit A."/>
            <person name="Bhargava A."/>
            <person name="Sureshbabu K."/>
            <person name="Batra K."/>
            <person name="Sharma T.R."/>
            <person name="Mohapatra T."/>
            <person name="Singh N.K."/>
            <person name="Messing J."/>
            <person name="Nelson A.B."/>
            <person name="Fuks G."/>
            <person name="Kavchok S."/>
            <person name="Keizer G."/>
            <person name="Linton E."/>
            <person name="Llaca V."/>
            <person name="Song R."/>
            <person name="Tanyolac B."/>
            <person name="Young S."/>
            <person name="Ho-Il K."/>
            <person name="Hahn J.H."/>
            <person name="Sangsakoo G."/>
            <person name="Vanavichit A."/>
            <person name="de Mattos Luiz.A.T."/>
            <person name="Zimmer P.D."/>
            <person name="Malone G."/>
            <person name="Dellagostin O."/>
            <person name="de Oliveira A.C."/>
            <person name="Bevan M."/>
            <person name="Bancroft I."/>
            <person name="Minx P."/>
            <person name="Cordum H."/>
            <person name="Wilson R."/>
            <person name="Cheng Z."/>
            <person name="Jin W."/>
            <person name="Jiang J."/>
            <person name="Leong S.A."/>
            <person name="Iwama H."/>
            <person name="Gojobori T."/>
            <person name="Itoh T."/>
            <person name="Niimura Y."/>
            <person name="Fujii Y."/>
            <person name="Habara T."/>
            <person name="Sakai H."/>
            <person name="Sato Y."/>
            <person name="Wilson G."/>
            <person name="Kumar K."/>
            <person name="McCouch S."/>
            <person name="Juretic N."/>
            <person name="Hoen D."/>
            <person name="Wright S."/>
            <person name="Bruskiewich R."/>
            <person name="Bureau T."/>
            <person name="Miyao A."/>
            <person name="Hirochika H."/>
            <person name="Nishikawa T."/>
            <person name="Kadowaki K."/>
            <person name="Sugiura M."/>
            <person name="Burr B."/>
            <person name="Sasaki T."/>
        </authorList>
    </citation>
    <scope>NUCLEOTIDE SEQUENCE [LARGE SCALE GENOMIC DNA]</scope>
    <source>
        <strain evidence="3">cv. Nipponbare</strain>
    </source>
</reference>
<evidence type="ECO:0000313" key="2">
    <source>
        <dbReference type="EMBL" id="BAD27592.1"/>
    </source>
</evidence>
<sequence>MTLLPLRPIFVDGDQIRSTQHQNRPRCPSLCPPPPSSTAVRHATAAAKPTSSPAATPSVCSKARNSSSSKLTSSSQQTKSSVLVDGRDAAPRHRPSRLPLIVAHGCFAQPV</sequence>
<gene>
    <name evidence="2" type="primary">OJ1077_A12.14</name>
</gene>
<organism evidence="2 3">
    <name type="scientific">Oryza sativa subsp. japonica</name>
    <name type="common">Rice</name>
    <dbReference type="NCBI Taxonomy" id="39947"/>
    <lineage>
        <taxon>Eukaryota</taxon>
        <taxon>Viridiplantae</taxon>
        <taxon>Streptophyta</taxon>
        <taxon>Embryophyta</taxon>
        <taxon>Tracheophyta</taxon>
        <taxon>Spermatophyta</taxon>
        <taxon>Magnoliopsida</taxon>
        <taxon>Liliopsida</taxon>
        <taxon>Poales</taxon>
        <taxon>Poaceae</taxon>
        <taxon>BOP clade</taxon>
        <taxon>Oryzoideae</taxon>
        <taxon>Oryzeae</taxon>
        <taxon>Oryzinae</taxon>
        <taxon>Oryza</taxon>
        <taxon>Oryza sativa</taxon>
    </lineage>
</organism>
<evidence type="ECO:0000313" key="3">
    <source>
        <dbReference type="Proteomes" id="UP000000763"/>
    </source>
</evidence>
<evidence type="ECO:0000256" key="1">
    <source>
        <dbReference type="SAM" id="MobiDB-lite"/>
    </source>
</evidence>
<dbReference type="Proteomes" id="UP000000763">
    <property type="component" value="Chromosome 2"/>
</dbReference>
<feature type="region of interest" description="Disordered" evidence="1">
    <location>
        <begin position="14"/>
        <end position="98"/>
    </location>
</feature>
<reference evidence="3" key="2">
    <citation type="journal article" date="2008" name="Nucleic Acids Res.">
        <title>The rice annotation project database (RAP-DB): 2008 update.</title>
        <authorList>
            <consortium name="The rice annotation project (RAP)"/>
        </authorList>
    </citation>
    <scope>GENOME REANNOTATION</scope>
    <source>
        <strain evidence="3">cv. Nipponbare</strain>
    </source>
</reference>
<dbReference type="AlphaFoldDB" id="Q6EUS7"/>
<accession>Q6EUS7</accession>
<dbReference type="EMBL" id="AP003991">
    <property type="protein sequence ID" value="BAD27592.1"/>
    <property type="molecule type" value="Genomic_DNA"/>
</dbReference>
<name>Q6EUS7_ORYSJ</name>